<feature type="region of interest" description="Disordered" evidence="2">
    <location>
        <begin position="73"/>
        <end position="140"/>
    </location>
</feature>
<evidence type="ECO:0000256" key="1">
    <source>
        <dbReference type="PROSITE-ProRule" id="PRU00371"/>
    </source>
</evidence>
<dbReference type="InterPro" id="IPR004210">
    <property type="entry name" value="BESS_motif"/>
</dbReference>
<gene>
    <name evidence="5" type="ORF">RRG08_066426</name>
</gene>
<comment type="caution">
    <text evidence="5">The sequence shown here is derived from an EMBL/GenBank/DDBJ whole genome shotgun (WGS) entry which is preliminary data.</text>
</comment>
<evidence type="ECO:0000313" key="5">
    <source>
        <dbReference type="EMBL" id="KAK3793830.1"/>
    </source>
</evidence>
<dbReference type="PANTHER" id="PTHR12243:SF69">
    <property type="entry name" value="SI:CH73-59F11.3"/>
    <property type="match status" value="1"/>
</dbReference>
<sequence length="236" mass="27033">MRVIERKPQWQVDEAKKRWGNLRDYFRRLVKEQGDKRSGDGASKKKQWVFFERLSFLLPFMKGREMTSSLRAIEPQEESNDSQEIHSLPSPTQHTLPSSPSPSQHPLPSPSPSPQPPTPSSSAGSDKKATRLVKRKAPAEDEVAAELLKVVRESDKLDEDEQFFNSCLPMVRTLSGEEKLEFRISVQQLLLQAVRRRSTAARGHGERESQYSSTSRYYQDYMTYASGSQYPDTHDF</sequence>
<protein>
    <recommendedName>
        <fullName evidence="7">MADF domain-containing protein</fullName>
    </recommendedName>
</protein>
<name>A0AAE1E522_9GAST</name>
<dbReference type="Pfam" id="PF02944">
    <property type="entry name" value="BESS"/>
    <property type="match status" value="1"/>
</dbReference>
<evidence type="ECO:0008006" key="7">
    <source>
        <dbReference type="Google" id="ProtNLM"/>
    </source>
</evidence>
<organism evidence="5 6">
    <name type="scientific">Elysia crispata</name>
    <name type="common">lettuce slug</name>
    <dbReference type="NCBI Taxonomy" id="231223"/>
    <lineage>
        <taxon>Eukaryota</taxon>
        <taxon>Metazoa</taxon>
        <taxon>Spiralia</taxon>
        <taxon>Lophotrochozoa</taxon>
        <taxon>Mollusca</taxon>
        <taxon>Gastropoda</taxon>
        <taxon>Heterobranchia</taxon>
        <taxon>Euthyneura</taxon>
        <taxon>Panpulmonata</taxon>
        <taxon>Sacoglossa</taxon>
        <taxon>Placobranchoidea</taxon>
        <taxon>Plakobranchidae</taxon>
        <taxon>Elysia</taxon>
    </lineage>
</organism>
<evidence type="ECO:0000259" key="3">
    <source>
        <dbReference type="PROSITE" id="PS51029"/>
    </source>
</evidence>
<dbReference type="EMBL" id="JAWDGP010001169">
    <property type="protein sequence ID" value="KAK3793830.1"/>
    <property type="molecule type" value="Genomic_DNA"/>
</dbReference>
<feature type="domain" description="MADF" evidence="3">
    <location>
        <begin position="1"/>
        <end position="62"/>
    </location>
</feature>
<evidence type="ECO:0000256" key="2">
    <source>
        <dbReference type="SAM" id="MobiDB-lite"/>
    </source>
</evidence>
<dbReference type="InterPro" id="IPR006578">
    <property type="entry name" value="MADF-dom"/>
</dbReference>
<dbReference type="GO" id="GO:0005667">
    <property type="term" value="C:transcription regulator complex"/>
    <property type="evidence" value="ECO:0007669"/>
    <property type="project" value="TreeGrafter"/>
</dbReference>
<dbReference type="PANTHER" id="PTHR12243">
    <property type="entry name" value="MADF DOMAIN TRANSCRIPTION FACTOR"/>
    <property type="match status" value="1"/>
</dbReference>
<comment type="subcellular location">
    <subcellularLocation>
        <location evidence="1">Nucleus</location>
    </subcellularLocation>
</comment>
<dbReference type="InterPro" id="IPR039353">
    <property type="entry name" value="TF_Adf1"/>
</dbReference>
<proteinExistence type="predicted"/>
<dbReference type="AlphaFoldDB" id="A0AAE1E522"/>
<accession>A0AAE1E522</accession>
<feature type="compositionally biased region" description="Low complexity" evidence="2">
    <location>
        <begin position="87"/>
        <end position="98"/>
    </location>
</feature>
<dbReference type="GO" id="GO:0005634">
    <property type="term" value="C:nucleus"/>
    <property type="evidence" value="ECO:0007669"/>
    <property type="project" value="UniProtKB-SubCell"/>
</dbReference>
<evidence type="ECO:0000259" key="4">
    <source>
        <dbReference type="PROSITE" id="PS51031"/>
    </source>
</evidence>
<dbReference type="Pfam" id="PF10545">
    <property type="entry name" value="MADF_DNA_bdg"/>
    <property type="match status" value="1"/>
</dbReference>
<dbReference type="PROSITE" id="PS51029">
    <property type="entry name" value="MADF"/>
    <property type="match status" value="1"/>
</dbReference>
<dbReference type="GO" id="GO:0006357">
    <property type="term" value="P:regulation of transcription by RNA polymerase II"/>
    <property type="evidence" value="ECO:0007669"/>
    <property type="project" value="TreeGrafter"/>
</dbReference>
<evidence type="ECO:0000313" key="6">
    <source>
        <dbReference type="Proteomes" id="UP001283361"/>
    </source>
</evidence>
<dbReference type="Proteomes" id="UP001283361">
    <property type="component" value="Unassembled WGS sequence"/>
</dbReference>
<dbReference type="PROSITE" id="PS51031">
    <property type="entry name" value="BESS"/>
    <property type="match status" value="1"/>
</dbReference>
<feature type="domain" description="BESS" evidence="4">
    <location>
        <begin position="157"/>
        <end position="196"/>
    </location>
</feature>
<feature type="compositionally biased region" description="Pro residues" evidence="2">
    <location>
        <begin position="99"/>
        <end position="119"/>
    </location>
</feature>
<dbReference type="GO" id="GO:0003677">
    <property type="term" value="F:DNA binding"/>
    <property type="evidence" value="ECO:0007669"/>
    <property type="project" value="InterPro"/>
</dbReference>
<reference evidence="5" key="1">
    <citation type="journal article" date="2023" name="G3 (Bethesda)">
        <title>A reference genome for the long-term kleptoplast-retaining sea slug Elysia crispata morphotype clarki.</title>
        <authorList>
            <person name="Eastman K.E."/>
            <person name="Pendleton A.L."/>
            <person name="Shaikh M.A."/>
            <person name="Suttiyut T."/>
            <person name="Ogas R."/>
            <person name="Tomko P."/>
            <person name="Gavelis G."/>
            <person name="Widhalm J.R."/>
            <person name="Wisecaver J.H."/>
        </authorList>
    </citation>
    <scope>NUCLEOTIDE SEQUENCE</scope>
    <source>
        <strain evidence="5">ECLA1</strain>
    </source>
</reference>
<keyword evidence="1" id="KW-0539">Nucleus</keyword>
<keyword evidence="6" id="KW-1185">Reference proteome</keyword>